<evidence type="ECO:0000313" key="2">
    <source>
        <dbReference type="Proteomes" id="UP000198515"/>
    </source>
</evidence>
<accession>A0A1C4BJ55</accession>
<name>A0A1C4BJ55_9ENTR</name>
<dbReference type="RefSeq" id="WP_090134316.1">
    <property type="nucleotide sequence ID" value="NZ_FMBC01000008.1"/>
</dbReference>
<sequence>MKKMLYSLFASPDRLLQVMSHSEIQDSIEDGDRIVVDADGNTSVNIHCQQVQDDFKRHVAALKRA</sequence>
<proteinExistence type="predicted"/>
<reference evidence="2" key="1">
    <citation type="submission" date="2016-08" db="EMBL/GenBank/DDBJ databases">
        <authorList>
            <person name="Varghese N."/>
            <person name="Submissions Spin"/>
        </authorList>
    </citation>
    <scope>NUCLEOTIDE SEQUENCE [LARGE SCALE GENOMIC DNA]</scope>
    <source>
        <strain evidence="2">REICA_142</strain>
    </source>
</reference>
<dbReference type="EMBL" id="FMBC01000008">
    <property type="protein sequence ID" value="SCC06887.1"/>
    <property type="molecule type" value="Genomic_DNA"/>
</dbReference>
<keyword evidence="2" id="KW-1185">Reference proteome</keyword>
<dbReference type="OrthoDB" id="6540387at2"/>
<gene>
    <name evidence="1" type="ORF">GA0061070_100819</name>
</gene>
<dbReference type="AlphaFoldDB" id="A0A1C4BJ55"/>
<evidence type="ECO:0000313" key="1">
    <source>
        <dbReference type="EMBL" id="SCC06887.1"/>
    </source>
</evidence>
<dbReference type="Proteomes" id="UP000198515">
    <property type="component" value="Unassembled WGS sequence"/>
</dbReference>
<organism evidence="1 2">
    <name type="scientific">Kosakonia oryziphila</name>
    <dbReference type="NCBI Taxonomy" id="1005667"/>
    <lineage>
        <taxon>Bacteria</taxon>
        <taxon>Pseudomonadati</taxon>
        <taxon>Pseudomonadota</taxon>
        <taxon>Gammaproteobacteria</taxon>
        <taxon>Enterobacterales</taxon>
        <taxon>Enterobacteriaceae</taxon>
        <taxon>Kosakonia</taxon>
    </lineage>
</organism>
<protein>
    <submittedName>
        <fullName evidence="1">Uncharacterized protein</fullName>
    </submittedName>
</protein>